<dbReference type="GeneID" id="132540452"/>
<sequence length="127" mass="14436">MLQLNLSHNPQVRAVPFWAFTNASALRLLDLCYRGLHSLDQAALSGLPDLHSLYRSGNPWRCNSSLVDFTIYLLWAHLSLPDGVNYRLIQVVLVGNHQDVLAKSFTFSWMLPSYRCYQVSILTSLGR</sequence>
<organism evidence="1 2">
    <name type="scientific">Erinaceus europaeus</name>
    <name type="common">Western European hedgehog</name>
    <dbReference type="NCBI Taxonomy" id="9365"/>
    <lineage>
        <taxon>Eukaryota</taxon>
        <taxon>Metazoa</taxon>
        <taxon>Chordata</taxon>
        <taxon>Craniata</taxon>
        <taxon>Vertebrata</taxon>
        <taxon>Euteleostomi</taxon>
        <taxon>Mammalia</taxon>
        <taxon>Eutheria</taxon>
        <taxon>Laurasiatheria</taxon>
        <taxon>Eulipotyphla</taxon>
        <taxon>Erinaceidae</taxon>
        <taxon>Erinaceinae</taxon>
        <taxon>Erinaceus</taxon>
    </lineage>
</organism>
<reference evidence="2" key="1">
    <citation type="submission" date="2025-08" db="UniProtKB">
        <authorList>
            <consortium name="RefSeq"/>
        </authorList>
    </citation>
    <scope>IDENTIFICATION</scope>
</reference>
<proteinExistence type="predicted"/>
<dbReference type="Gene3D" id="3.80.10.10">
    <property type="entry name" value="Ribonuclease Inhibitor"/>
    <property type="match status" value="1"/>
</dbReference>
<name>A0ABM3XZC6_ERIEU</name>
<dbReference type="SUPFAM" id="SSF52058">
    <property type="entry name" value="L domain-like"/>
    <property type="match status" value="1"/>
</dbReference>
<keyword evidence="1" id="KW-1185">Reference proteome</keyword>
<evidence type="ECO:0000313" key="2">
    <source>
        <dbReference type="RefSeq" id="XP_060054170.1"/>
    </source>
</evidence>
<evidence type="ECO:0000313" key="1">
    <source>
        <dbReference type="Proteomes" id="UP001652624"/>
    </source>
</evidence>
<accession>A0ABM3XZC6</accession>
<dbReference type="InterPro" id="IPR032675">
    <property type="entry name" value="LRR_dom_sf"/>
</dbReference>
<dbReference type="Proteomes" id="UP001652624">
    <property type="component" value="Chromosome 9"/>
</dbReference>
<dbReference type="RefSeq" id="XP_060054170.1">
    <property type="nucleotide sequence ID" value="XM_060198187.1"/>
</dbReference>
<gene>
    <name evidence="2" type="primary">LOC132540452</name>
</gene>
<protein>
    <submittedName>
        <fullName evidence="2">Leucine-rich repeat-containing protein 52-like isoform X1</fullName>
    </submittedName>
</protein>